<comment type="caution">
    <text evidence="1">The sequence shown here is derived from an EMBL/GenBank/DDBJ whole genome shotgun (WGS) entry which is preliminary data.</text>
</comment>
<name>A0A0F8WU32_9ZZZZ</name>
<accession>A0A0F8WU32</accession>
<proteinExistence type="predicted"/>
<reference evidence="1" key="1">
    <citation type="journal article" date="2015" name="Nature">
        <title>Complex archaea that bridge the gap between prokaryotes and eukaryotes.</title>
        <authorList>
            <person name="Spang A."/>
            <person name="Saw J.H."/>
            <person name="Jorgensen S.L."/>
            <person name="Zaremba-Niedzwiedzka K."/>
            <person name="Martijn J."/>
            <person name="Lind A.E."/>
            <person name="van Eijk R."/>
            <person name="Schleper C."/>
            <person name="Guy L."/>
            <person name="Ettema T.J."/>
        </authorList>
    </citation>
    <scope>NUCLEOTIDE SEQUENCE</scope>
</reference>
<dbReference type="EMBL" id="LAZR01067293">
    <property type="protein sequence ID" value="KKK51870.1"/>
    <property type="molecule type" value="Genomic_DNA"/>
</dbReference>
<evidence type="ECO:0000313" key="1">
    <source>
        <dbReference type="EMBL" id="KKK51870.1"/>
    </source>
</evidence>
<gene>
    <name evidence="1" type="ORF">LCGC14_3110600</name>
</gene>
<sequence>DINIKVSLYMLTNTVNYYKKDLIDINFENITKNLEQEFKDKKPKGKKDGTQDKS</sequence>
<protein>
    <submittedName>
        <fullName evidence="1">Uncharacterized protein</fullName>
    </submittedName>
</protein>
<organism evidence="1">
    <name type="scientific">marine sediment metagenome</name>
    <dbReference type="NCBI Taxonomy" id="412755"/>
    <lineage>
        <taxon>unclassified sequences</taxon>
        <taxon>metagenomes</taxon>
        <taxon>ecological metagenomes</taxon>
    </lineage>
</organism>
<dbReference type="AlphaFoldDB" id="A0A0F8WU32"/>
<feature type="non-terminal residue" evidence="1">
    <location>
        <position position="1"/>
    </location>
</feature>